<feature type="compositionally biased region" description="Low complexity" evidence="2">
    <location>
        <begin position="483"/>
        <end position="509"/>
    </location>
</feature>
<keyword evidence="5" id="KW-1185">Reference proteome</keyword>
<dbReference type="InterPro" id="IPR038765">
    <property type="entry name" value="Papain-like_cys_pep_sf"/>
</dbReference>
<sequence>MQHGAPVADVVVATFTRPPPAAPPRPAATGTRPMVAFVRPCAASLPFRSPPAESLRRSLRRRPPAAAAPPRRGRATVGMTVASDRAAGGSLTPAHQPAASSVPELDPFSPSSISPDVFLAGYLTRIGFYADAPSPDGDGDGGGDGSTSAATATTAAAAGTPTYSVANPPPPTYETLARVHLCHLLALPFENLSVFATATMPNTLDAAWHKLVAGTRGGWCLEHNALLRAAARYLGYPAATPRPAWVLPAAPDAAAALLLPAGGRRDGGGDGGGGGGGGGAVEPATPPRHLVVEYASPPAVGGGAVAAAAAAAGAAAGPPADAAAWTTYYVLDASRTVARLADMDGVRTHFQTHPSSVFRSHRLLTVLADGGRTHRVLVDRRLRVATYDPMAGGVATASAVVGGDEGDWAAAVAAEFGVRLEGGEAARLAAEAPLPPTAEAADGAVWWSMMVDGGAGAGGGWGGEADPRLTGRTVGGDRRPRARGVAAGAAAAGGPAARRRAASAPAAGATPTACLVRRRPAGRPPPVHRRPASHTHPPPPPWPLRRRPPSAPPPVGDSWPAAVDRWAGGPPPLPSGRPQRRHPPAGRAWQRRRRPPPPPHGDPPPPPAAPVDYAAIAAEEGVTLVPGTPLTPAISSSPMAEAERRYYTRLFVQAIAGALGDLRSGASTNYVLDVTLLLPQLNPELDIYDRRFLLRVAWALVADLVGTGAPTADGRAVRPAHVRVVTQSAEKFGGLPISVAGLRRTFAADRAVSADAWGGADAMADAVRDSDIEADALAADDDVVLVLSPTNTTGAPVVADVAAMAAAATAARVPLLIFNGRLADVLSHSGVMGARGRGARFDFLASAARPFYLKLLYATGSWYPVRGALSRVYPGAWQVWARDTDADTYALIGEWPGAGPKPTTSEITDAFEAAEFRAAAARRAAAAAGGGGSARRWGSPPPHRGRSPRCWSACRRRWWLARGRSSCSEPSVPGGARGWGGVAWWRPHWRPWRPWPSRSAAVRPCLVCAPPPRPAPRGWQSGRVCGTWRGGGVQTGVRAAPSG</sequence>
<evidence type="ECO:0000313" key="5">
    <source>
        <dbReference type="Proteomes" id="UP000218209"/>
    </source>
</evidence>
<dbReference type="OrthoDB" id="439792at2759"/>
<feature type="region of interest" description="Disordered" evidence="2">
    <location>
        <begin position="134"/>
        <end position="153"/>
    </location>
</feature>
<dbReference type="Proteomes" id="UP000218209">
    <property type="component" value="Unassembled WGS sequence"/>
</dbReference>
<feature type="compositionally biased region" description="Basic residues" evidence="2">
    <location>
        <begin position="578"/>
        <end position="595"/>
    </location>
</feature>
<dbReference type="Pfam" id="PF00797">
    <property type="entry name" value="Acetyltransf_2"/>
    <property type="match status" value="1"/>
</dbReference>
<feature type="compositionally biased region" description="Gly residues" evidence="2">
    <location>
        <begin position="269"/>
        <end position="280"/>
    </location>
</feature>
<dbReference type="InterPro" id="IPR018962">
    <property type="entry name" value="DUF1995"/>
</dbReference>
<evidence type="ECO:0000256" key="2">
    <source>
        <dbReference type="SAM" id="MobiDB-lite"/>
    </source>
</evidence>
<dbReference type="InterPro" id="IPR053021">
    <property type="entry name" value="Chloroplast_ADK"/>
</dbReference>
<feature type="compositionally biased region" description="Pro residues" evidence="2">
    <location>
        <begin position="536"/>
        <end position="555"/>
    </location>
</feature>
<dbReference type="PANTHER" id="PTHR35509:SF6">
    <property type="entry name" value="ADENYLATE KINASE"/>
    <property type="match status" value="1"/>
</dbReference>
<dbReference type="InterPro" id="IPR001447">
    <property type="entry name" value="Arylamine_N-AcTrfase"/>
</dbReference>
<evidence type="ECO:0000259" key="3">
    <source>
        <dbReference type="Pfam" id="PF09353"/>
    </source>
</evidence>
<feature type="compositionally biased region" description="Pro residues" evidence="2">
    <location>
        <begin position="596"/>
        <end position="609"/>
    </location>
</feature>
<feature type="domain" description="DUF1995" evidence="3">
    <location>
        <begin position="672"/>
        <end position="897"/>
    </location>
</feature>
<dbReference type="PANTHER" id="PTHR35509">
    <property type="entry name" value="DOMAIN PROTEIN, PUTATIVE (DUF1995)-RELATED"/>
    <property type="match status" value="1"/>
</dbReference>
<dbReference type="GO" id="GO:0016407">
    <property type="term" value="F:acetyltransferase activity"/>
    <property type="evidence" value="ECO:0007669"/>
    <property type="project" value="InterPro"/>
</dbReference>
<dbReference type="EMBL" id="KV918764">
    <property type="protein sequence ID" value="OSX81250.1"/>
    <property type="molecule type" value="Genomic_DNA"/>
</dbReference>
<comment type="similarity">
    <text evidence="1">Belongs to the arylamine N-acetyltransferase family.</text>
</comment>
<dbReference type="AlphaFoldDB" id="A0A1X6PK99"/>
<dbReference type="Pfam" id="PF09353">
    <property type="entry name" value="DUF1995"/>
    <property type="match status" value="1"/>
</dbReference>
<dbReference type="Gene3D" id="2.40.128.150">
    <property type="entry name" value="Cysteine proteinases"/>
    <property type="match status" value="1"/>
</dbReference>
<dbReference type="SUPFAM" id="SSF54001">
    <property type="entry name" value="Cysteine proteinases"/>
    <property type="match status" value="1"/>
</dbReference>
<evidence type="ECO:0000256" key="1">
    <source>
        <dbReference type="ARBA" id="ARBA00006547"/>
    </source>
</evidence>
<feature type="region of interest" description="Disordered" evidence="2">
    <location>
        <begin position="458"/>
        <end position="611"/>
    </location>
</feature>
<feature type="region of interest" description="Disordered" evidence="2">
    <location>
        <begin position="48"/>
        <end position="107"/>
    </location>
</feature>
<dbReference type="Gene3D" id="3.30.2140.10">
    <property type="entry name" value="Arylamine N-acetyltransferase"/>
    <property type="match status" value="1"/>
</dbReference>
<reference evidence="4 5" key="1">
    <citation type="submission" date="2017-03" db="EMBL/GenBank/DDBJ databases">
        <title>WGS assembly of Porphyra umbilicalis.</title>
        <authorList>
            <person name="Brawley S.H."/>
            <person name="Blouin N.A."/>
            <person name="Ficko-Blean E."/>
            <person name="Wheeler G.L."/>
            <person name="Lohr M."/>
            <person name="Goodson H.V."/>
            <person name="Jenkins J.W."/>
            <person name="Blaby-Haas C.E."/>
            <person name="Helliwell K.E."/>
            <person name="Chan C."/>
            <person name="Marriage T."/>
            <person name="Bhattacharya D."/>
            <person name="Klein A.S."/>
            <person name="Badis Y."/>
            <person name="Brodie J."/>
            <person name="Cao Y."/>
            <person name="Collen J."/>
            <person name="Dittami S.M."/>
            <person name="Gachon C.M."/>
            <person name="Green B.R."/>
            <person name="Karpowicz S."/>
            <person name="Kim J.W."/>
            <person name="Kudahl U."/>
            <person name="Lin S."/>
            <person name="Michel G."/>
            <person name="Mittag M."/>
            <person name="Olson B.J."/>
            <person name="Pangilinan J."/>
            <person name="Peng Y."/>
            <person name="Qiu H."/>
            <person name="Shu S."/>
            <person name="Singer J.T."/>
            <person name="Smith A.G."/>
            <person name="Sprecher B.N."/>
            <person name="Wagner V."/>
            <person name="Wang W."/>
            <person name="Wang Z.-Y."/>
            <person name="Yan J."/>
            <person name="Yarish C."/>
            <person name="Zoeuner-Riek S."/>
            <person name="Zhuang Y."/>
            <person name="Zou Y."/>
            <person name="Lindquist E.A."/>
            <person name="Grimwood J."/>
            <person name="Barry K."/>
            <person name="Rokhsar D.S."/>
            <person name="Schmutz J."/>
            <person name="Stiller J.W."/>
            <person name="Grossman A.R."/>
            <person name="Prochnik S.E."/>
        </authorList>
    </citation>
    <scope>NUCLEOTIDE SEQUENCE [LARGE SCALE GENOMIC DNA]</scope>
    <source>
        <strain evidence="4">4086291</strain>
    </source>
</reference>
<organism evidence="4 5">
    <name type="scientific">Porphyra umbilicalis</name>
    <name type="common">Purple laver</name>
    <name type="synonym">Red alga</name>
    <dbReference type="NCBI Taxonomy" id="2786"/>
    <lineage>
        <taxon>Eukaryota</taxon>
        <taxon>Rhodophyta</taxon>
        <taxon>Bangiophyceae</taxon>
        <taxon>Bangiales</taxon>
        <taxon>Bangiaceae</taxon>
        <taxon>Porphyra</taxon>
    </lineage>
</organism>
<gene>
    <name evidence="4" type="ORF">BU14_0023s0055</name>
</gene>
<feature type="compositionally biased region" description="Basic residues" evidence="2">
    <location>
        <begin position="516"/>
        <end position="533"/>
    </location>
</feature>
<feature type="compositionally biased region" description="Basic and acidic residues" evidence="2">
    <location>
        <begin position="465"/>
        <end position="479"/>
    </location>
</feature>
<name>A0A1X6PK99_PORUM</name>
<proteinExistence type="inferred from homology"/>
<evidence type="ECO:0000313" key="4">
    <source>
        <dbReference type="EMBL" id="OSX81250.1"/>
    </source>
</evidence>
<accession>A0A1X6PK99</accession>
<feature type="region of interest" description="Disordered" evidence="2">
    <location>
        <begin position="264"/>
        <end position="285"/>
    </location>
</feature>
<protein>
    <recommendedName>
        <fullName evidence="3">DUF1995 domain-containing protein</fullName>
    </recommendedName>
</protein>